<feature type="signal peptide" evidence="1">
    <location>
        <begin position="1"/>
        <end position="19"/>
    </location>
</feature>
<evidence type="ECO:0000256" key="1">
    <source>
        <dbReference type="SAM" id="SignalP"/>
    </source>
</evidence>
<dbReference type="AlphaFoldDB" id="A0A4R5ZXR4"/>
<name>A0A4R5ZXR4_9RHOB</name>
<accession>A0A4R5ZXR4</accession>
<dbReference type="RefSeq" id="WP_133397864.1">
    <property type="nucleotide sequence ID" value="NZ_SNAA01000020.1"/>
</dbReference>
<dbReference type="PROSITE" id="PS51257">
    <property type="entry name" value="PROKAR_LIPOPROTEIN"/>
    <property type="match status" value="1"/>
</dbReference>
<organism evidence="2 3">
    <name type="scientific">Palleronia sediminis</name>
    <dbReference type="NCBI Taxonomy" id="2547833"/>
    <lineage>
        <taxon>Bacteria</taxon>
        <taxon>Pseudomonadati</taxon>
        <taxon>Pseudomonadota</taxon>
        <taxon>Alphaproteobacteria</taxon>
        <taxon>Rhodobacterales</taxon>
        <taxon>Roseobacteraceae</taxon>
        <taxon>Palleronia</taxon>
    </lineage>
</organism>
<dbReference type="OrthoDB" id="7868868at2"/>
<comment type="caution">
    <text evidence="2">The sequence shown here is derived from an EMBL/GenBank/DDBJ whole genome shotgun (WGS) entry which is preliminary data.</text>
</comment>
<feature type="chain" id="PRO_5021019540" description="Lipoprotein" evidence="1">
    <location>
        <begin position="20"/>
        <end position="116"/>
    </location>
</feature>
<proteinExistence type="predicted"/>
<dbReference type="Proteomes" id="UP000295701">
    <property type="component" value="Unassembled WGS sequence"/>
</dbReference>
<gene>
    <name evidence="2" type="ORF">E2L08_14735</name>
</gene>
<keyword evidence="1" id="KW-0732">Signal</keyword>
<protein>
    <recommendedName>
        <fullName evidence="4">Lipoprotein</fullName>
    </recommendedName>
</protein>
<dbReference type="EMBL" id="SNAA01000020">
    <property type="protein sequence ID" value="TDL75970.1"/>
    <property type="molecule type" value="Genomic_DNA"/>
</dbReference>
<evidence type="ECO:0000313" key="2">
    <source>
        <dbReference type="EMBL" id="TDL75970.1"/>
    </source>
</evidence>
<sequence>MIRQIALIALLPLVAGCAAAPRAGTQAATAPPAPVAVTLYRDTVTARMPGGALCTAVREAGGGAWEGRFAGCPQTWPVAVLRPSPRPRVALGPVAADPWVTLGPDPAAPLLYGPTG</sequence>
<evidence type="ECO:0000313" key="3">
    <source>
        <dbReference type="Proteomes" id="UP000295701"/>
    </source>
</evidence>
<reference evidence="2 3" key="1">
    <citation type="submission" date="2019-03" db="EMBL/GenBank/DDBJ databases">
        <title>Primorskyibacter sp. SS33 isolated from sediments.</title>
        <authorList>
            <person name="Xunke S."/>
        </authorList>
    </citation>
    <scope>NUCLEOTIDE SEQUENCE [LARGE SCALE GENOMIC DNA]</scope>
    <source>
        <strain evidence="2 3">SS33</strain>
    </source>
</reference>
<keyword evidence="3" id="KW-1185">Reference proteome</keyword>
<evidence type="ECO:0008006" key="4">
    <source>
        <dbReference type="Google" id="ProtNLM"/>
    </source>
</evidence>